<comment type="subcellular location">
    <subcellularLocation>
        <location evidence="1 7">Endoplasmic reticulum membrane</location>
        <topology evidence="1 7">Multi-pass membrane protein</topology>
    </subcellularLocation>
</comment>
<evidence type="ECO:0000256" key="8">
    <source>
        <dbReference type="SAM" id="MobiDB-lite"/>
    </source>
</evidence>
<feature type="region of interest" description="Disordered" evidence="8">
    <location>
        <begin position="219"/>
        <end position="258"/>
    </location>
</feature>
<evidence type="ECO:0000256" key="1">
    <source>
        <dbReference type="ARBA" id="ARBA00004477"/>
    </source>
</evidence>
<feature type="transmembrane region" description="Helical" evidence="7">
    <location>
        <begin position="96"/>
        <end position="116"/>
    </location>
</feature>
<dbReference type="Proteomes" id="UP000076078">
    <property type="component" value="Unassembled WGS sequence"/>
</dbReference>
<comment type="similarity">
    <text evidence="2 7">Belongs to the derlin family.</text>
</comment>
<evidence type="ECO:0000256" key="3">
    <source>
        <dbReference type="ARBA" id="ARBA00022692"/>
    </source>
</evidence>
<comment type="function">
    <text evidence="7">May be involved in the degradation of misfolded endoplasmic reticulum (ER) luminal proteins.</text>
</comment>
<feature type="compositionally biased region" description="Low complexity" evidence="8">
    <location>
        <begin position="225"/>
        <end position="239"/>
    </location>
</feature>
<evidence type="ECO:0000313" key="9">
    <source>
        <dbReference type="EMBL" id="KYR02576.1"/>
    </source>
</evidence>
<dbReference type="OrthoDB" id="1716531at2759"/>
<dbReference type="Pfam" id="PF04511">
    <property type="entry name" value="DER1"/>
    <property type="match status" value="1"/>
</dbReference>
<dbReference type="InterPro" id="IPR007599">
    <property type="entry name" value="DER1"/>
</dbReference>
<keyword evidence="3 7" id="KW-0812">Transmembrane</keyword>
<dbReference type="GO" id="GO:0005789">
    <property type="term" value="C:endoplasmic reticulum membrane"/>
    <property type="evidence" value="ECO:0007669"/>
    <property type="project" value="UniProtKB-SubCell"/>
</dbReference>
<evidence type="ECO:0000313" key="10">
    <source>
        <dbReference type="Proteomes" id="UP000076078"/>
    </source>
</evidence>
<gene>
    <name evidence="9" type="ORF">DLAC_00016</name>
</gene>
<reference evidence="9 10" key="1">
    <citation type="submission" date="2015-12" db="EMBL/GenBank/DDBJ databases">
        <title>Dictyostelia acquired genes for synthesis and detection of signals that induce cell-type specialization by lateral gene transfer from prokaryotes.</title>
        <authorList>
            <person name="Gloeckner G."/>
            <person name="Schaap P."/>
        </authorList>
    </citation>
    <scope>NUCLEOTIDE SEQUENCE [LARGE SCALE GENOMIC DNA]</scope>
    <source>
        <strain evidence="9 10">TK</strain>
    </source>
</reference>
<evidence type="ECO:0000256" key="5">
    <source>
        <dbReference type="ARBA" id="ARBA00022989"/>
    </source>
</evidence>
<evidence type="ECO:0000256" key="7">
    <source>
        <dbReference type="RuleBase" id="RU363059"/>
    </source>
</evidence>
<feature type="transmembrane region" description="Helical" evidence="7">
    <location>
        <begin position="18"/>
        <end position="41"/>
    </location>
</feature>
<name>A0A152A8M4_TIELA</name>
<accession>A0A152A8M4</accession>
<feature type="compositionally biased region" description="Low complexity" evidence="8">
    <location>
        <begin position="247"/>
        <end position="258"/>
    </location>
</feature>
<dbReference type="SUPFAM" id="SSF144091">
    <property type="entry name" value="Rhomboid-like"/>
    <property type="match status" value="1"/>
</dbReference>
<sequence length="258" mass="30870">MAAPFEDWYRNLPIVTKLYMTGCVVTTFSVFLEIVHPLQLYLNYPLIFTKWEIWRLITTFLFYDNLNLNFLFHMYFLVRHSRLLEEGSFRGRSADYLYMWIFGSFLLLVLNAILYYTKIYTKMMFLSPSIAFMVVYVWARRNPNMHISFLGLFTFSAPYLPWVILGFGYLFHQSLVYDLMGIFAGHIYFVLEDAYPSVSNRRLLKTPSLLKYLLDPNYRLNQPDQQPQQQQQPQPQQQQQEEEQQEEQPQQQQPIDAQ</sequence>
<dbReference type="InParanoid" id="A0A152A8M4"/>
<dbReference type="PANTHER" id="PTHR11009">
    <property type="entry name" value="DER1-LIKE PROTEIN, DERLIN"/>
    <property type="match status" value="1"/>
</dbReference>
<evidence type="ECO:0000256" key="4">
    <source>
        <dbReference type="ARBA" id="ARBA00022824"/>
    </source>
</evidence>
<feature type="transmembrane region" description="Helical" evidence="7">
    <location>
        <begin position="123"/>
        <end position="139"/>
    </location>
</feature>
<dbReference type="FunFam" id="1.20.1540.10:FF:000016">
    <property type="entry name" value="Derlin"/>
    <property type="match status" value="1"/>
</dbReference>
<keyword evidence="6 7" id="KW-0472">Membrane</keyword>
<dbReference type="GO" id="GO:0051603">
    <property type="term" value="P:proteolysis involved in protein catabolic process"/>
    <property type="evidence" value="ECO:0007669"/>
    <property type="project" value="UniProtKB-ARBA"/>
</dbReference>
<dbReference type="AlphaFoldDB" id="A0A152A8M4"/>
<dbReference type="EMBL" id="LODT01000001">
    <property type="protein sequence ID" value="KYR02576.1"/>
    <property type="molecule type" value="Genomic_DNA"/>
</dbReference>
<dbReference type="STRING" id="361077.A0A152A8M4"/>
<feature type="transmembrane region" description="Helical" evidence="7">
    <location>
        <begin position="145"/>
        <end position="171"/>
    </location>
</feature>
<dbReference type="OMA" id="FKSQYWR"/>
<evidence type="ECO:0000256" key="6">
    <source>
        <dbReference type="ARBA" id="ARBA00023136"/>
    </source>
</evidence>
<organism evidence="9 10">
    <name type="scientific">Tieghemostelium lacteum</name>
    <name type="common">Slime mold</name>
    <name type="synonym">Dictyostelium lacteum</name>
    <dbReference type="NCBI Taxonomy" id="361077"/>
    <lineage>
        <taxon>Eukaryota</taxon>
        <taxon>Amoebozoa</taxon>
        <taxon>Evosea</taxon>
        <taxon>Eumycetozoa</taxon>
        <taxon>Dictyostelia</taxon>
        <taxon>Dictyosteliales</taxon>
        <taxon>Raperosteliaceae</taxon>
        <taxon>Tieghemostelium</taxon>
    </lineage>
</organism>
<keyword evidence="4 7" id="KW-0256">Endoplasmic reticulum</keyword>
<proteinExistence type="inferred from homology"/>
<dbReference type="InterPro" id="IPR035952">
    <property type="entry name" value="Rhomboid-like_sf"/>
</dbReference>
<dbReference type="FunCoup" id="A0A152A8M4">
    <property type="interactions" value="637"/>
</dbReference>
<feature type="transmembrane region" description="Helical" evidence="7">
    <location>
        <begin position="53"/>
        <end position="76"/>
    </location>
</feature>
<evidence type="ECO:0000256" key="2">
    <source>
        <dbReference type="ARBA" id="ARBA00008917"/>
    </source>
</evidence>
<comment type="caution">
    <text evidence="9">The sequence shown here is derived from an EMBL/GenBank/DDBJ whole genome shotgun (WGS) entry which is preliminary data.</text>
</comment>
<dbReference type="GO" id="GO:0033554">
    <property type="term" value="P:cellular response to stress"/>
    <property type="evidence" value="ECO:0007669"/>
    <property type="project" value="UniProtKB-ARBA"/>
</dbReference>
<protein>
    <recommendedName>
        <fullName evidence="7">Derlin</fullName>
    </recommendedName>
</protein>
<keyword evidence="5 7" id="KW-1133">Transmembrane helix</keyword>
<keyword evidence="10" id="KW-1185">Reference proteome</keyword>